<proteinExistence type="predicted"/>
<dbReference type="Gene3D" id="3.40.50.2000">
    <property type="entry name" value="Glycogen Phosphorylase B"/>
    <property type="match status" value="1"/>
</dbReference>
<evidence type="ECO:0000313" key="1">
    <source>
        <dbReference type="EMBL" id="REE78693.1"/>
    </source>
</evidence>
<dbReference type="SUPFAM" id="SSF53756">
    <property type="entry name" value="UDP-Glycosyltransferase/glycogen phosphorylase"/>
    <property type="match status" value="2"/>
</dbReference>
<accession>A0A3D9RPL3</accession>
<keyword evidence="2" id="KW-1185">Reference proteome</keyword>
<comment type="caution">
    <text evidence="1">The sequence shown here is derived from an EMBL/GenBank/DDBJ whole genome shotgun (WGS) entry which is preliminary data.</text>
</comment>
<dbReference type="EMBL" id="QTTN01000025">
    <property type="protein sequence ID" value="REE78693.1"/>
    <property type="molecule type" value="Genomic_DNA"/>
</dbReference>
<organism evidence="1 2">
    <name type="scientific">Paenibacillus taihuensis</name>
    <dbReference type="NCBI Taxonomy" id="1156355"/>
    <lineage>
        <taxon>Bacteria</taxon>
        <taxon>Bacillati</taxon>
        <taxon>Bacillota</taxon>
        <taxon>Bacilli</taxon>
        <taxon>Bacillales</taxon>
        <taxon>Paenibacillaceae</taxon>
        <taxon>Paenibacillus</taxon>
    </lineage>
</organism>
<evidence type="ECO:0008006" key="3">
    <source>
        <dbReference type="Google" id="ProtNLM"/>
    </source>
</evidence>
<evidence type="ECO:0000313" key="2">
    <source>
        <dbReference type="Proteomes" id="UP000256304"/>
    </source>
</evidence>
<protein>
    <recommendedName>
        <fullName evidence="3">MGT family glycosyltransferase</fullName>
    </recommendedName>
</protein>
<gene>
    <name evidence="1" type="ORF">A8990_12590</name>
</gene>
<sequence length="121" mass="13172">MARALFINAGSEGHINPTIGVVKELISRGEEVVYVCVDAYRERMEKTGATVLTLDDQRFIQAFAGVRLNMQSLTAELREAVDQVLGDESFKTAAAGIRESLAASGGYRQAVDEIFAYKVGK</sequence>
<dbReference type="Proteomes" id="UP000256304">
    <property type="component" value="Unassembled WGS sequence"/>
</dbReference>
<reference evidence="1 2" key="1">
    <citation type="submission" date="2018-08" db="EMBL/GenBank/DDBJ databases">
        <title>Genomic Encyclopedia of Type Strains, Phase III (KMG-III): the genomes of soil and plant-associated and newly described type strains.</title>
        <authorList>
            <person name="Whitman W."/>
        </authorList>
    </citation>
    <scope>NUCLEOTIDE SEQUENCE [LARGE SCALE GENOMIC DNA]</scope>
    <source>
        <strain evidence="1 2">CGMCC 1.10966</strain>
    </source>
</reference>
<dbReference type="AlphaFoldDB" id="A0A3D9RPL3"/>
<name>A0A3D9RPL3_9BACL</name>